<evidence type="ECO:0000259" key="7">
    <source>
        <dbReference type="Pfam" id="PF03931"/>
    </source>
</evidence>
<proteinExistence type="inferred from homology"/>
<dbReference type="SUPFAM" id="SSF54695">
    <property type="entry name" value="POZ domain"/>
    <property type="match status" value="1"/>
</dbReference>
<dbReference type="GO" id="GO:0009867">
    <property type="term" value="P:jasmonic acid mediated signaling pathway"/>
    <property type="evidence" value="ECO:0007669"/>
    <property type="project" value="UniProtKB-ARBA"/>
</dbReference>
<dbReference type="Pfam" id="PF03931">
    <property type="entry name" value="Skp1_POZ"/>
    <property type="match status" value="1"/>
</dbReference>
<feature type="region of interest" description="Disordered" evidence="5">
    <location>
        <begin position="1"/>
        <end position="27"/>
    </location>
</feature>
<keyword evidence="8" id="KW-1185">Reference proteome</keyword>
<comment type="subunit">
    <text evidence="4">Part of a SCF (SKP1-cullin-F-box) protein ligase complex.</text>
</comment>
<reference evidence="8" key="1">
    <citation type="journal article" date="2015" name="Nat. Genet.">
        <title>The pineapple genome and the evolution of CAM photosynthesis.</title>
        <authorList>
            <person name="Ming R."/>
            <person name="VanBuren R."/>
            <person name="Wai C.M."/>
            <person name="Tang H."/>
            <person name="Schatz M.C."/>
            <person name="Bowers J.E."/>
            <person name="Lyons E."/>
            <person name="Wang M.L."/>
            <person name="Chen J."/>
            <person name="Biggers E."/>
            <person name="Zhang J."/>
            <person name="Huang L."/>
            <person name="Zhang L."/>
            <person name="Miao W."/>
            <person name="Zhang J."/>
            <person name="Ye Z."/>
            <person name="Miao C."/>
            <person name="Lin Z."/>
            <person name="Wang H."/>
            <person name="Zhou H."/>
            <person name="Yim W.C."/>
            <person name="Priest H.D."/>
            <person name="Zheng C."/>
            <person name="Woodhouse M."/>
            <person name="Edger P.P."/>
            <person name="Guyot R."/>
            <person name="Guo H.B."/>
            <person name="Guo H."/>
            <person name="Zheng G."/>
            <person name="Singh R."/>
            <person name="Sharma A."/>
            <person name="Min X."/>
            <person name="Zheng Y."/>
            <person name="Lee H."/>
            <person name="Gurtowski J."/>
            <person name="Sedlazeck F.J."/>
            <person name="Harkess A."/>
            <person name="McKain M.R."/>
            <person name="Liao Z."/>
            <person name="Fang J."/>
            <person name="Liu J."/>
            <person name="Zhang X."/>
            <person name="Zhang Q."/>
            <person name="Hu W."/>
            <person name="Qin Y."/>
            <person name="Wang K."/>
            <person name="Chen L.Y."/>
            <person name="Shirley N."/>
            <person name="Lin Y.R."/>
            <person name="Liu L.Y."/>
            <person name="Hernandez A.G."/>
            <person name="Wright C.L."/>
            <person name="Bulone V."/>
            <person name="Tuskan G.A."/>
            <person name="Heath K."/>
            <person name="Zee F."/>
            <person name="Moore P.H."/>
            <person name="Sunkar R."/>
            <person name="Leebens-Mack J.H."/>
            <person name="Mockler T."/>
            <person name="Bennetzen J.L."/>
            <person name="Freeling M."/>
            <person name="Sankoff D."/>
            <person name="Paterson A.H."/>
            <person name="Zhu X."/>
            <person name="Yang X."/>
            <person name="Smith J.A."/>
            <person name="Cushman J.C."/>
            <person name="Paull R.E."/>
            <person name="Yu Q."/>
        </authorList>
    </citation>
    <scope>NUCLEOTIDE SEQUENCE [LARGE SCALE GENOMIC DNA]</scope>
    <source>
        <strain evidence="8">cv. F153</strain>
    </source>
</reference>
<dbReference type="SMART" id="SM00512">
    <property type="entry name" value="Skp1"/>
    <property type="match status" value="1"/>
</dbReference>
<evidence type="ECO:0000256" key="5">
    <source>
        <dbReference type="SAM" id="MobiDB-lite"/>
    </source>
</evidence>
<organism evidence="8 9">
    <name type="scientific">Ananas comosus</name>
    <name type="common">Pineapple</name>
    <name type="synonym">Ananas ananas</name>
    <dbReference type="NCBI Taxonomy" id="4615"/>
    <lineage>
        <taxon>Eukaryota</taxon>
        <taxon>Viridiplantae</taxon>
        <taxon>Streptophyta</taxon>
        <taxon>Embryophyta</taxon>
        <taxon>Tracheophyta</taxon>
        <taxon>Spermatophyta</taxon>
        <taxon>Magnoliopsida</taxon>
        <taxon>Liliopsida</taxon>
        <taxon>Poales</taxon>
        <taxon>Bromeliaceae</taxon>
        <taxon>Bromelioideae</taxon>
        <taxon>Ananas</taxon>
    </lineage>
</organism>
<feature type="domain" description="SKP1 component dimerisation" evidence="6">
    <location>
        <begin position="135"/>
        <end position="181"/>
    </location>
</feature>
<dbReference type="InterPro" id="IPR016073">
    <property type="entry name" value="Skp1_comp_POZ"/>
</dbReference>
<evidence type="ECO:0000259" key="6">
    <source>
        <dbReference type="Pfam" id="PF01466"/>
    </source>
</evidence>
<dbReference type="PANTHER" id="PTHR11165">
    <property type="entry name" value="SKP1"/>
    <property type="match status" value="1"/>
</dbReference>
<evidence type="ECO:0000256" key="3">
    <source>
        <dbReference type="ARBA" id="ARBA00022786"/>
    </source>
</evidence>
<evidence type="ECO:0000256" key="2">
    <source>
        <dbReference type="ARBA" id="ARBA00009993"/>
    </source>
</evidence>
<dbReference type="Gramene" id="Aco001972.1.mrna1">
    <property type="protein sequence ID" value="Aco001972.1.mrna1"/>
    <property type="gene ID" value="Aco001972.1.path1"/>
</dbReference>
<dbReference type="OrthoDB" id="2342932at2759"/>
<reference evidence="9" key="2">
    <citation type="submission" date="2025-08" db="UniProtKB">
        <authorList>
            <consortium name="RefSeq"/>
        </authorList>
    </citation>
    <scope>IDENTIFICATION</scope>
    <source>
        <tissue evidence="9">Leaf</tissue>
    </source>
</reference>
<dbReference type="InterPro" id="IPR036296">
    <property type="entry name" value="SKP1-like_dim_sf"/>
</dbReference>
<evidence type="ECO:0000313" key="8">
    <source>
        <dbReference type="Proteomes" id="UP000515123"/>
    </source>
</evidence>
<dbReference type="Gene3D" id="3.30.710.10">
    <property type="entry name" value="Potassium Channel Kv1.1, Chain A"/>
    <property type="match status" value="1"/>
</dbReference>
<feature type="domain" description="SKP1 component POZ" evidence="7">
    <location>
        <begin position="29"/>
        <end position="85"/>
    </location>
</feature>
<dbReference type="GeneID" id="109723775"/>
<protein>
    <recommendedName>
        <fullName evidence="4">SKP1-like protein</fullName>
    </recommendedName>
</protein>
<dbReference type="AlphaFoldDB" id="A0A6P5GIT3"/>
<dbReference type="GO" id="GO:0006511">
    <property type="term" value="P:ubiquitin-dependent protein catabolic process"/>
    <property type="evidence" value="ECO:0007669"/>
    <property type="project" value="InterPro"/>
</dbReference>
<sequence length="183" mass="19751">MASQDDGAASSLRLLPEEEEQQTTSTVTVTLTSSDGEVFELEAAAARQSALLRHMMELGVAAGGIPLPVVPGHVLALVVEYVRRHSCDKPEEGGGGGGISLWAALHDFDKKFVGRLDQATLIDLLSAADYMTIEGLFDLTCQALADMISGKTIEEIRQTFDVENDYTPEEEAELLREISWALG</sequence>
<comment type="pathway">
    <text evidence="1 4">Protein modification; protein ubiquitination.</text>
</comment>
<dbReference type="GO" id="GO:0016567">
    <property type="term" value="P:protein ubiquitination"/>
    <property type="evidence" value="ECO:0007669"/>
    <property type="project" value="UniProtKB-UniRule"/>
</dbReference>
<gene>
    <name evidence="9" type="primary">LOC109723775</name>
</gene>
<dbReference type="Proteomes" id="UP000515123">
    <property type="component" value="Linkage group 18"/>
</dbReference>
<comment type="similarity">
    <text evidence="2 4">Belongs to the SKP1 family.</text>
</comment>
<dbReference type="UniPathway" id="UPA00143"/>
<dbReference type="PIRSF" id="PIRSF028729">
    <property type="entry name" value="E3_ubiquit_lig_SCF_Skp"/>
    <property type="match status" value="1"/>
</dbReference>
<evidence type="ECO:0000256" key="4">
    <source>
        <dbReference type="PIRNR" id="PIRNR028729"/>
    </source>
</evidence>
<dbReference type="Pfam" id="PF01466">
    <property type="entry name" value="Skp1"/>
    <property type="match status" value="1"/>
</dbReference>
<dbReference type="RefSeq" id="XP_020107849.1">
    <property type="nucleotide sequence ID" value="XM_020252260.1"/>
</dbReference>
<dbReference type="InterPro" id="IPR016897">
    <property type="entry name" value="SKP1"/>
</dbReference>
<evidence type="ECO:0000256" key="1">
    <source>
        <dbReference type="ARBA" id="ARBA00004906"/>
    </source>
</evidence>
<name>A0A6P5GIT3_ANACO</name>
<evidence type="ECO:0000313" key="9">
    <source>
        <dbReference type="RefSeq" id="XP_020107849.1"/>
    </source>
</evidence>
<dbReference type="SUPFAM" id="SSF81382">
    <property type="entry name" value="Skp1 dimerisation domain-like"/>
    <property type="match status" value="1"/>
</dbReference>
<accession>A0A6P5GIT3</accession>
<comment type="function">
    <text evidence="4">Involved in ubiquitination and subsequent proteasomal degradation of target proteins. Together with CUL1, RBX1 and a F-box protein, it forms a SCF E3 ubiquitin ligase complex. The functional specificity of this complex depends on the type of F-box protein. In the SCF complex, it serves as an adapter that links the F-box protein to CUL1.</text>
</comment>
<keyword evidence="3 4" id="KW-0833">Ubl conjugation pathway</keyword>
<dbReference type="InterPro" id="IPR011333">
    <property type="entry name" value="SKP1/BTB/POZ_sf"/>
</dbReference>
<dbReference type="InterPro" id="IPR001232">
    <property type="entry name" value="SKP1-like"/>
</dbReference>
<dbReference type="InterPro" id="IPR016072">
    <property type="entry name" value="Skp1_comp_dimer"/>
</dbReference>